<comment type="caution">
    <text evidence="3">The sequence shown here is derived from an EMBL/GenBank/DDBJ whole genome shotgun (WGS) entry which is preliminary data.</text>
</comment>
<dbReference type="RefSeq" id="WP_161722357.1">
    <property type="nucleotide sequence ID" value="NZ_JAAAXI010000004.1"/>
</dbReference>
<keyword evidence="3" id="KW-0808">Transferase</keyword>
<dbReference type="SUPFAM" id="SSF53383">
    <property type="entry name" value="PLP-dependent transferases"/>
    <property type="match status" value="1"/>
</dbReference>
<dbReference type="InterPro" id="IPR000192">
    <property type="entry name" value="Aminotrans_V_dom"/>
</dbReference>
<dbReference type="Gene3D" id="3.90.1150.10">
    <property type="entry name" value="Aspartate Aminotransferase, domain 1"/>
    <property type="match status" value="1"/>
</dbReference>
<dbReference type="InterPro" id="IPR015421">
    <property type="entry name" value="PyrdxlP-dep_Trfase_major"/>
</dbReference>
<feature type="domain" description="Aminotransferase class V" evidence="2">
    <location>
        <begin position="21"/>
        <end position="194"/>
    </location>
</feature>
<evidence type="ECO:0000256" key="1">
    <source>
        <dbReference type="ARBA" id="ARBA00022898"/>
    </source>
</evidence>
<dbReference type="Pfam" id="PF00266">
    <property type="entry name" value="Aminotran_5"/>
    <property type="match status" value="1"/>
</dbReference>
<evidence type="ECO:0000259" key="2">
    <source>
        <dbReference type="Pfam" id="PF00266"/>
    </source>
</evidence>
<dbReference type="EMBL" id="JAAAXJ010000003">
    <property type="protein sequence ID" value="NBJ24417.1"/>
    <property type="molecule type" value="Genomic_DNA"/>
</dbReference>
<name>A0ABW9YVJ2_9HYPH</name>
<evidence type="ECO:0000313" key="3">
    <source>
        <dbReference type="EMBL" id="NBJ24417.1"/>
    </source>
</evidence>
<reference evidence="3 4" key="1">
    <citation type="submission" date="2020-01" db="EMBL/GenBank/DDBJ databases">
        <title>Microvirga sp. nov., an arsenate reduction bacterium isolated from Tibet hotspring sediments.</title>
        <authorList>
            <person name="Yuan C.-G."/>
        </authorList>
    </citation>
    <scope>NUCLEOTIDE SEQUENCE [LARGE SCALE GENOMIC DNA]</scope>
    <source>
        <strain evidence="3 4">SYSU G3D203</strain>
    </source>
</reference>
<keyword evidence="4" id="KW-1185">Reference proteome</keyword>
<proteinExistence type="predicted"/>
<dbReference type="Gene3D" id="3.40.640.10">
    <property type="entry name" value="Type I PLP-dependent aspartate aminotransferase-like (Major domain)"/>
    <property type="match status" value="1"/>
</dbReference>
<dbReference type="PANTHER" id="PTHR43586:SF15">
    <property type="entry name" value="BLR3095 PROTEIN"/>
    <property type="match status" value="1"/>
</dbReference>
<sequence>MTHKQKLNDARDDIPFLKNEIYVDNASVSPLPRRVQAASEHCNTIISEQLRDAKEIAKPYFDRGRTLAAKLVGSSPQNVAYFQNTSHGLPLVALGVDWRPGDNLIVCAQEFPANYLCWIQLAAMGVEVRQVTSPGGRLEPDLIREAMDDRTRVVAVSHVQFYSGFRVDVSALGDLCSECGALLVVDGTQSVGALQPRCRSRGNRRPGGECP</sequence>
<keyword evidence="3" id="KW-0032">Aminotransferase</keyword>
<keyword evidence="1" id="KW-0663">Pyridoxal phosphate</keyword>
<organism evidence="3 4">
    <name type="scientific">Microvirga arsenatis</name>
    <dbReference type="NCBI Taxonomy" id="2692265"/>
    <lineage>
        <taxon>Bacteria</taxon>
        <taxon>Pseudomonadati</taxon>
        <taxon>Pseudomonadota</taxon>
        <taxon>Alphaproteobacteria</taxon>
        <taxon>Hyphomicrobiales</taxon>
        <taxon>Methylobacteriaceae</taxon>
        <taxon>Microvirga</taxon>
    </lineage>
</organism>
<dbReference type="InterPro" id="IPR015422">
    <property type="entry name" value="PyrdxlP-dep_Trfase_small"/>
</dbReference>
<dbReference type="Proteomes" id="UP000818323">
    <property type="component" value="Unassembled WGS sequence"/>
</dbReference>
<dbReference type="PANTHER" id="PTHR43586">
    <property type="entry name" value="CYSTEINE DESULFURASE"/>
    <property type="match status" value="1"/>
</dbReference>
<gene>
    <name evidence="3" type="ORF">GR303_08625</name>
</gene>
<evidence type="ECO:0000313" key="4">
    <source>
        <dbReference type="Proteomes" id="UP000818323"/>
    </source>
</evidence>
<dbReference type="GO" id="GO:0008483">
    <property type="term" value="F:transaminase activity"/>
    <property type="evidence" value="ECO:0007669"/>
    <property type="project" value="UniProtKB-KW"/>
</dbReference>
<protein>
    <submittedName>
        <fullName evidence="3">Aminotransferase class V-fold PLP-dependent enzyme</fullName>
    </submittedName>
</protein>
<accession>A0ABW9YVJ2</accession>
<dbReference type="InterPro" id="IPR015424">
    <property type="entry name" value="PyrdxlP-dep_Trfase"/>
</dbReference>